<dbReference type="FunFam" id="2.60.220.30:FF:000002">
    <property type="entry name" value="Ankyrin-3 isoform 2"/>
    <property type="match status" value="1"/>
</dbReference>
<feature type="domain" description="ZU5" evidence="32">
    <location>
        <begin position="715"/>
        <end position="870"/>
    </location>
</feature>
<evidence type="ECO:0000256" key="14">
    <source>
        <dbReference type="ARBA" id="ARBA00022968"/>
    </source>
</evidence>
<feature type="compositionally biased region" description="Polar residues" evidence="28">
    <location>
        <begin position="2728"/>
        <end position="2738"/>
    </location>
</feature>
<dbReference type="GO" id="GO:0017124">
    <property type="term" value="F:SH3 domain binding"/>
    <property type="evidence" value="ECO:0007669"/>
    <property type="project" value="UniProtKB-KW"/>
</dbReference>
<keyword evidence="8" id="KW-0963">Cytoplasm</keyword>
<evidence type="ECO:0000256" key="15">
    <source>
        <dbReference type="ARBA" id="ARBA00022989"/>
    </source>
</evidence>
<dbReference type="EC" id="2.4.1.68" evidence="5"/>
<evidence type="ECO:0000256" key="6">
    <source>
        <dbReference type="ARBA" id="ARBA00018201"/>
    </source>
</evidence>
<evidence type="ECO:0000259" key="30">
    <source>
        <dbReference type="PROSITE" id="PS50002"/>
    </source>
</evidence>
<evidence type="ECO:0000256" key="4">
    <source>
        <dbReference type="ARBA" id="ARBA00004922"/>
    </source>
</evidence>
<feature type="domain" description="ZU5" evidence="32">
    <location>
        <begin position="872"/>
        <end position="1019"/>
    </location>
</feature>
<feature type="compositionally biased region" description="Acidic residues" evidence="28">
    <location>
        <begin position="2708"/>
        <end position="2726"/>
    </location>
</feature>
<keyword evidence="19" id="KW-0472">Membrane</keyword>
<feature type="compositionally biased region" description="Basic and acidic residues" evidence="28">
    <location>
        <begin position="2819"/>
        <end position="2854"/>
    </location>
</feature>
<keyword evidence="9" id="KW-0597">Phosphoprotein</keyword>
<dbReference type="PANTHER" id="PTHR24123">
    <property type="entry name" value="ANKYRIN REPEAT-CONTAINING"/>
    <property type="match status" value="1"/>
</dbReference>
<evidence type="ECO:0000256" key="9">
    <source>
        <dbReference type="ARBA" id="ARBA00022553"/>
    </source>
</evidence>
<evidence type="ECO:0000256" key="2">
    <source>
        <dbReference type="ARBA" id="ARBA00004447"/>
    </source>
</evidence>
<evidence type="ECO:0000256" key="26">
    <source>
        <dbReference type="PROSITE-ProRule" id="PRU00992"/>
    </source>
</evidence>
<dbReference type="PANTHER" id="PTHR24123:SF74">
    <property type="entry name" value="ANKYRIN 3"/>
    <property type="match status" value="1"/>
</dbReference>
<feature type="compositionally biased region" description="Polar residues" evidence="28">
    <location>
        <begin position="1205"/>
        <end position="1222"/>
    </location>
</feature>
<dbReference type="Gene3D" id="2.30.30.40">
    <property type="entry name" value="SH3 Domains"/>
    <property type="match status" value="1"/>
</dbReference>
<comment type="catalytic activity">
    <reaction evidence="24">
        <text>N(4)-{beta-D-GlcNAc-(1-&gt;2)-alpha-D-Man-(1-&gt;3)-[beta-D-GlcNAc-(1-&gt;2)-alpha-D-Man-(1-&gt;6)]-beta-D-Man-(1-&gt;4)-beta-D-GlcNAc-(1-&gt;4)-beta-D-GlcNAc}-L-asparaginyl-[protein] + GDP-beta-L-fucose = an N(4)-{beta-D-GlcNAc-(1-&gt;2)-alpha-D-Man-(1-&gt;3)-[beta-D-GlcNAc-(1-&gt;2)-alpha-D-Man-(1-&gt;6)]-beta-D-Man-(1-&gt;4)-beta-D-GlcNAc-(1-&gt;4)-[alpha-L-Fuc-(1-&gt;6)]-beta-D-GlcNAc}-L-asparaginyl-[protein] + GDP + H(+)</text>
        <dbReference type="Rhea" id="RHEA:12985"/>
        <dbReference type="Rhea" id="RHEA-COMP:13526"/>
        <dbReference type="Rhea" id="RHEA-COMP:13532"/>
        <dbReference type="ChEBI" id="CHEBI:15378"/>
        <dbReference type="ChEBI" id="CHEBI:57273"/>
        <dbReference type="ChEBI" id="CHEBI:58189"/>
        <dbReference type="ChEBI" id="CHEBI:60651"/>
        <dbReference type="ChEBI" id="CHEBI:137207"/>
        <dbReference type="EC" id="2.4.1.68"/>
    </reaction>
</comment>
<dbReference type="InterPro" id="IPR035653">
    <property type="entry name" value="Fut8_SH3"/>
</dbReference>
<keyword evidence="10 26" id="KW-0328">Glycosyltransferase</keyword>
<feature type="compositionally biased region" description="Low complexity" evidence="28">
    <location>
        <begin position="2856"/>
        <end position="2875"/>
    </location>
</feature>
<evidence type="ECO:0000259" key="33">
    <source>
        <dbReference type="PROSITE" id="PS51659"/>
    </source>
</evidence>
<feature type="region of interest" description="Disordered" evidence="28">
    <location>
        <begin position="1201"/>
        <end position="1222"/>
    </location>
</feature>
<dbReference type="Pfam" id="PF14604">
    <property type="entry name" value="SH3_9"/>
    <property type="match status" value="1"/>
</dbReference>
<dbReference type="FunFam" id="1.10.533.10:FF:000002">
    <property type="entry name" value="Ankyrin-3 isoform 2"/>
    <property type="match status" value="1"/>
</dbReference>
<dbReference type="OrthoDB" id="20872at2759"/>
<evidence type="ECO:0000256" key="16">
    <source>
        <dbReference type="ARBA" id="ARBA00023034"/>
    </source>
</evidence>
<dbReference type="FunFam" id="3.40.50.11350:FF:000001">
    <property type="entry name" value="Alpha-(1,6)-fucosyltransferase"/>
    <property type="match status" value="1"/>
</dbReference>
<dbReference type="InterPro" id="IPR027350">
    <property type="entry name" value="GT23_dom"/>
</dbReference>
<evidence type="ECO:0000256" key="27">
    <source>
        <dbReference type="SAM" id="Coils"/>
    </source>
</evidence>
<evidence type="ECO:0000256" key="29">
    <source>
        <dbReference type="SAM" id="SignalP"/>
    </source>
</evidence>
<dbReference type="FunFam" id="2.60.220.30:FF:000001">
    <property type="entry name" value="Ankyrin-3 isoform 2"/>
    <property type="match status" value="1"/>
</dbReference>
<dbReference type="SMART" id="SM00005">
    <property type="entry name" value="DEATH"/>
    <property type="match status" value="1"/>
</dbReference>
<feature type="compositionally biased region" description="Low complexity" evidence="28">
    <location>
        <begin position="1254"/>
        <end position="1273"/>
    </location>
</feature>
<evidence type="ECO:0000256" key="12">
    <source>
        <dbReference type="ARBA" id="ARBA00022692"/>
    </source>
</evidence>
<feature type="region of interest" description="Disordered" evidence="28">
    <location>
        <begin position="2530"/>
        <end position="2552"/>
    </location>
</feature>
<accession>A0A9D3NSZ0</accession>
<dbReference type="Gene3D" id="2.60.220.30">
    <property type="match status" value="2"/>
</dbReference>
<evidence type="ECO:0000313" key="34">
    <source>
        <dbReference type="EMBL" id="KAG7328075.1"/>
    </source>
</evidence>
<comment type="caution">
    <text evidence="34">The sequence shown here is derived from an EMBL/GenBank/DDBJ whole genome shotgun (WGS) entry which is preliminary data.</text>
</comment>
<name>A0A9D3NSZ0_9TELE</name>
<keyword evidence="27" id="KW-0175">Coiled coil</keyword>
<feature type="region of interest" description="Disordered" evidence="28">
    <location>
        <begin position="1352"/>
        <end position="1379"/>
    </location>
</feature>
<evidence type="ECO:0000256" key="17">
    <source>
        <dbReference type="ARBA" id="ARBA00023036"/>
    </source>
</evidence>
<evidence type="ECO:0000313" key="35">
    <source>
        <dbReference type="Proteomes" id="UP000824219"/>
    </source>
</evidence>
<dbReference type="PROSITE" id="PS51659">
    <property type="entry name" value="GT23"/>
    <property type="match status" value="1"/>
</dbReference>
<keyword evidence="13" id="KW-0677">Repeat</keyword>
<dbReference type="InterPro" id="IPR000488">
    <property type="entry name" value="Death_dom"/>
</dbReference>
<feature type="region of interest" description="Disordered" evidence="28">
    <location>
        <begin position="2701"/>
        <end position="2738"/>
    </location>
</feature>
<feature type="compositionally biased region" description="Polar residues" evidence="28">
    <location>
        <begin position="3133"/>
        <end position="3152"/>
    </location>
</feature>
<dbReference type="CDD" id="cd11300">
    <property type="entry name" value="Fut8_like"/>
    <property type="match status" value="1"/>
</dbReference>
<evidence type="ECO:0000256" key="23">
    <source>
        <dbReference type="ARBA" id="ARBA00032208"/>
    </source>
</evidence>
<dbReference type="InterPro" id="IPR036028">
    <property type="entry name" value="SH3-like_dom_sf"/>
</dbReference>
<evidence type="ECO:0000256" key="24">
    <source>
        <dbReference type="ARBA" id="ARBA00093238"/>
    </source>
</evidence>
<feature type="region of interest" description="Disordered" evidence="28">
    <location>
        <begin position="1392"/>
        <end position="1433"/>
    </location>
</feature>
<proteinExistence type="inferred from homology"/>
<evidence type="ECO:0000256" key="3">
    <source>
        <dbReference type="ARBA" id="ARBA00004496"/>
    </source>
</evidence>
<keyword evidence="7 25" id="KW-0728">SH3 domain</keyword>
<feature type="region of interest" description="Disordered" evidence="28">
    <location>
        <begin position="1795"/>
        <end position="1833"/>
    </location>
</feature>
<reference evidence="34 35" key="1">
    <citation type="submission" date="2021-06" db="EMBL/GenBank/DDBJ databases">
        <title>Chromosome-level genome assembly of the red-tail catfish (Hemibagrus wyckioides).</title>
        <authorList>
            <person name="Shao F."/>
        </authorList>
    </citation>
    <scope>NUCLEOTIDE SEQUENCE [LARGE SCALE GENOMIC DNA]</scope>
    <source>
        <strain evidence="34">EC202008001</strain>
        <tissue evidence="34">Blood</tissue>
    </source>
</reference>
<dbReference type="GO" id="GO:0007165">
    <property type="term" value="P:signal transduction"/>
    <property type="evidence" value="ECO:0007669"/>
    <property type="project" value="InterPro"/>
</dbReference>
<dbReference type="EMBL" id="JAHKSW010000009">
    <property type="protein sequence ID" value="KAG7328075.1"/>
    <property type="molecule type" value="Genomic_DNA"/>
</dbReference>
<dbReference type="FunFam" id="2.60.40.2660:FF:000001">
    <property type="entry name" value="Ankyrin-3 isoform 2"/>
    <property type="match status" value="1"/>
</dbReference>
<evidence type="ECO:0000256" key="7">
    <source>
        <dbReference type="ARBA" id="ARBA00022443"/>
    </source>
</evidence>
<dbReference type="SMART" id="SM00218">
    <property type="entry name" value="ZU5"/>
    <property type="match status" value="1"/>
</dbReference>
<organism evidence="34 35">
    <name type="scientific">Hemibagrus wyckioides</name>
    <dbReference type="NCBI Taxonomy" id="337641"/>
    <lineage>
        <taxon>Eukaryota</taxon>
        <taxon>Metazoa</taxon>
        <taxon>Chordata</taxon>
        <taxon>Craniata</taxon>
        <taxon>Vertebrata</taxon>
        <taxon>Euteleostomi</taxon>
        <taxon>Actinopterygii</taxon>
        <taxon>Neopterygii</taxon>
        <taxon>Teleostei</taxon>
        <taxon>Ostariophysi</taxon>
        <taxon>Siluriformes</taxon>
        <taxon>Bagridae</taxon>
        <taxon>Hemibagrus</taxon>
    </lineage>
</organism>
<dbReference type="PROSITE" id="PS51145">
    <property type="entry name" value="ZU5"/>
    <property type="match status" value="2"/>
</dbReference>
<keyword evidence="17" id="KW-0729">SH3-binding</keyword>
<dbReference type="Gene3D" id="1.10.533.10">
    <property type="entry name" value="Death Domain, Fas"/>
    <property type="match status" value="1"/>
</dbReference>
<sequence length="3186" mass="356597">MLVLLAWGTLLFYIGGHLVRDSEQPEHPSRELSKILAKLERLKHQNEELRRMAETLRLPEGKADADNGAAGKLHILEEQLHRAKEQINSYRSLPVDGPGRKQEELRRMIENGVRELWYFVHSEVKKLGHIETGELQKHIDMLLQDLGHRERSIMTDLYHLSQADGAGDWREKEAKDLSDLVQNRITYLQNPPDCGKARKLVCNINKGCGYGCQLHHVVYCFMIAYGTQRTLILESQNWRYATGGWETVFKPVSETCTDRSGASTGHWSGENNDQAVQVIELPIVDSLHPRPPYLPLAIPEDLSERLQRLHGDPSVWWVSQFVKYLIRPQAWLEKEINDVTTKLGFKHPIIGVHVRRTDKVGTEAAFHPIEEYMLHVEDQYQRLAHRMHIDKKRVYLATDDPSLLQEAKSKYPDYEFISDNSISWSAGLHNRYTENSLRGVILDIHFLSQTNYLVCTFSSQVCRVAYEIMQTLHPDASSYFYSLDDIYYFGGQNAHNQVAIYAHEPHRQGEIVLEPEDVIGVAGNHWDGYSKGINRKTGRTGLYPSYKLTHLPLMLSKATKADETALDQAGLRDVSTCNDEADKYLRPQDLKKTGDHSLPQEGYMEFNTGARSASMRSLSSHRSNTVKRASFARDGMIEDILVPTKTTHLAVPLEQNECFRHYSWTQDTVDQSQNTMSSPIHSGMTLIAILCVLCLPAFPFSLTLIYLPLFVLGRFLVSFMVDARGGSMRGSRHNGMRIIIPPRNCPAPTRVTCRLSKRQCLPYPPPMVEGEGLVSRLVEVGPAGAHFLGPVIVEIPHFGSMRGKERELIVLRSDNGNTWKEHHYECCPEDLFALLNGMDEELDSPAELEKKHICRIITKDFPQYFAVVSRIKQENDYIGPEGGVLTSESVPMVRAAFPPGALTKKIRVGLQAQPVPEEIVHSLIANRASFSPIVTVEPRRRKFHKPITMTIPVPPRAKEVTAKGRKGDHVPCLRLLCSITGGTSSAQWEDITGTTPLSFVTDCVSFTTNVSARFWLADCQQVSEIVALANLVYKELICVPYRAKFVVFAKPIDLSEAQLRVFCITDDKVDKTLEQQENFEEVARSKDTEISEGKLIYVHCYGNLSPVSKISQQLVFTFYAFKENRLALSVKVWDMGQEPCGRLSFLKEMKSTKGLSHSAICNLNFTLPAHKKEMETEHDNGNDKDQRHIIASLALRQRFSHLSDPMSQNTERGTSALKTTSQTSGYSYKPALMTHQYQARVPSPAASASGQAKSGFHSLSSSSSNTPSASPLKSVLSENSEFSMRSVIRSSLTPSVKSVSDVALPVRSYKAVSSSQKTLEQQGQASLTVLSSPVKTGPESVSVNALPSLSARTSSLPAGGSLKEKSFITKTPPASPKSSLSIYSSNFSYKSANTSKDPTTASPSKQFSGLNTVRTATDTTSSHTSPTKYRSTSPTFLLSGSLQERIQATTIAATNGVDAAFDEVERTLNSFSAGYDKLKAVSSSPPSFHQSIRSSASVYGSLKSPPNSTTSATYSTVAVPVYSVQNVLPEPQFKKLPDISKSTAARLSPRKAMAPKANALTQSTSARIQSPDKTFPFMSPTTSSSPLSNSQDILKDVHEMKEDLIRMSAILQTDTGAVSKGFQSDSSMEHKIEDEEQYKIMKKVKQDLVKVSDILTNDILMENKKYKKGGKTEDLEDDIDNNQPNGWRCPPRYETIAPQVKTRIMTDRDFNLAKVVDYITNDNAKHSLSNTVATQRNEETRRERKEKLKHDLKPAMAVHVHKVKMPPLTIHPSPSEKELSKLADALFGTNTILDSDDISHDISQDKSPLSDSGFETRSERTPSAPQSADSMGPIAPFQEISPVLTETRTETVQVIQRYKPPEDTYEPVVDEVKKANSPAQCSDTDFRLPRNYNKDKAKTCQTRSSPEEDLVCKGMQLKEETHITTTTRMLYHKPTSKETTSKRFEETIMKSLQSGRDPSRVLSGLFGHLGSKEGCKVPQRPINNESVNKVEHIIEVHIEKGNKTEPTKVIIMETKNHPEKEMYIYESNSNNEFQNRDEVEKVITPFLQEDDIKTTTVQLVTKDLYKTLKLQRPHSVEYHEEESSLMRKDSNKMKDTMLFSEKFDASNPDTDKTLTEGSHFYKVRTHGGSVRYVMLKPGDVLDDNEICDNLDLLQYASDPTRPKRSIWTKVSEDRHGGSTEKCRFEDRVDKSVKEAEEKLNEVSWFFRDKTEKLKDELKSPEKKNHIANIQETKSLPSSTYSSPERTILKDGGGGEQWSRERFGDRYGPNDRKCASLPSNPECVSLQYSEDNRKQGDLSLASSAGKSTKCFQPSAKVSSVGMKFEADTKKQDKVPQCGQTSGEVVKKLQENKLPVYQLFSGGNHPNPKESGEHCSKDIERRQRQMNVVCNSTDCEKTEYTERVTPNVTVDIKPLPVYVSIPVGKQYEKEAVTVQPSTYKKVVSHVSQTNHEAREVFYTAIQKQQPSPGGDPEDDTLEHKIFMDGLGRRLMTPETPSTDEVIYDLNSQVPSPVPEESKEEAKTLISRDIPGEKAKGVTPTKFSKGNHESPRSTGKHVSYFEFPPLPPQGTQQSDQVELNVVGSPASEPDTEMMEVNLQEEHDRHLFAEPVIQVYPPSPIPPGADDSDSSDDESVIQPIPLKKYNFKMTQNGKKCIMPKSPDKNGSCHKESHYVSQGVIKRDEEDEQNGNDQSVTDCSIATTAEFSHDTDATEIDSLDGYDLQDEDDGLSDTKTSGLSNDGKTGSCTFSQTKLEVVKEGTPNEDENTKSKSNLYKKTESGKDQCKIYSLEGRHPDRQEFADSYFSYKLEDELPSTFNTVATKDFDPWSNKGREEEVVGAKSKDEDPKHFSLLVEDKSQATTPDTTPARTPTDDSTPTSEPNPFPFHEGKMFEMTRSGAIDMSKRDFVEERLQFFQIGPQSPCERTDIRTAIVADHLGLSWTELAREMNFSVEEINHIRMENPNSLTAQSFMLLKKWVTRDGKNATTDALSAVLTKVNRMDIVTLLEGPIFDYGNISGTRSFADDSAVEKADAVMKEFSSGVEEEEINEERGQEPTCCSEEWDNRVKLRERDRVSDEALEVCSLSAELGENSNINVNPPIAELGLNSDLLDQQDNCQKNSTNSMTSSRGNSKKSEQNGKQYYAPQQKTATWDSSTGVEAGARQENGKIILEHKVKGGQGEVTMMRKKVEE</sequence>
<dbReference type="InterPro" id="IPR045573">
    <property type="entry name" value="Fut8_N_cat"/>
</dbReference>
<evidence type="ECO:0000256" key="22">
    <source>
        <dbReference type="ARBA" id="ARBA00030648"/>
    </source>
</evidence>
<gene>
    <name evidence="34" type="ORF">KOW79_008019</name>
</gene>
<evidence type="ECO:0000259" key="32">
    <source>
        <dbReference type="PROSITE" id="PS51145"/>
    </source>
</evidence>
<dbReference type="Pfam" id="PF19745">
    <property type="entry name" value="FUT8_N_cat"/>
    <property type="match status" value="1"/>
</dbReference>
<dbReference type="InterPro" id="IPR051165">
    <property type="entry name" value="Multifunctional_ANK_Repeat"/>
</dbReference>
<dbReference type="GO" id="GO:0032580">
    <property type="term" value="C:Golgi cisterna membrane"/>
    <property type="evidence" value="ECO:0007669"/>
    <property type="project" value="UniProtKB-SubCell"/>
</dbReference>
<keyword evidence="29" id="KW-0732">Signal</keyword>
<evidence type="ECO:0000256" key="5">
    <source>
        <dbReference type="ARBA" id="ARBA00012660"/>
    </source>
</evidence>
<keyword evidence="14" id="KW-0735">Signal-anchor</keyword>
<evidence type="ECO:0000256" key="10">
    <source>
        <dbReference type="ARBA" id="ARBA00022676"/>
    </source>
</evidence>
<evidence type="ECO:0000256" key="13">
    <source>
        <dbReference type="ARBA" id="ARBA00022737"/>
    </source>
</evidence>
<dbReference type="PROSITE" id="PS50017">
    <property type="entry name" value="DEATH_DOMAIN"/>
    <property type="match status" value="1"/>
</dbReference>
<dbReference type="Gene3D" id="1.10.287.1060">
    <property type="entry name" value="ESAT-6-like"/>
    <property type="match status" value="1"/>
</dbReference>
<dbReference type="InterPro" id="IPR040745">
    <property type="entry name" value="Ankyrin_UPA"/>
</dbReference>
<dbReference type="InterPro" id="IPR001452">
    <property type="entry name" value="SH3_domain"/>
</dbReference>
<dbReference type="GO" id="GO:0008424">
    <property type="term" value="F:glycoprotein 6-alpha-L-fucosyltransferase activity"/>
    <property type="evidence" value="ECO:0007669"/>
    <property type="project" value="UniProtKB-EC"/>
</dbReference>
<evidence type="ECO:0000256" key="19">
    <source>
        <dbReference type="ARBA" id="ARBA00023136"/>
    </source>
</evidence>
<feature type="compositionally biased region" description="Polar residues" evidence="28">
    <location>
        <begin position="2229"/>
        <end position="2244"/>
    </location>
</feature>
<protein>
    <recommendedName>
        <fullName evidence="6">Alpha-(1,6)-fucosyltransferase</fullName>
        <ecNumber evidence="5">2.4.1.68</ecNumber>
    </recommendedName>
    <alternativeName>
        <fullName evidence="21">GDP-L-Fuc:N-acetyl-beta-D-glucosaminide alpha1,6-fucosyltransferase</fullName>
    </alternativeName>
    <alternativeName>
        <fullName evidence="23">GDP-fucose--glycoprotein fucosyltransferase</fullName>
    </alternativeName>
    <alternativeName>
        <fullName evidence="22">Glycoprotein 6-alpha-L-fucosyltransferase</fullName>
    </alternativeName>
</protein>
<feature type="domain" description="SH3" evidence="30">
    <location>
        <begin position="492"/>
        <end position="553"/>
    </location>
</feature>
<dbReference type="FunFam" id="2.30.30.40:FF:000070">
    <property type="entry name" value="Alpha-(1,6)-fucosyltransferase"/>
    <property type="match status" value="1"/>
</dbReference>
<dbReference type="CDD" id="cd11792">
    <property type="entry name" value="SH3_Fut8"/>
    <property type="match status" value="1"/>
</dbReference>
<dbReference type="SUPFAM" id="SSF47986">
    <property type="entry name" value="DEATH domain"/>
    <property type="match status" value="1"/>
</dbReference>
<dbReference type="PROSITE" id="PS50002">
    <property type="entry name" value="SH3"/>
    <property type="match status" value="1"/>
</dbReference>
<keyword evidence="35" id="KW-1185">Reference proteome</keyword>
<evidence type="ECO:0000256" key="11">
    <source>
        <dbReference type="ARBA" id="ARBA00022679"/>
    </source>
</evidence>
<evidence type="ECO:0000259" key="31">
    <source>
        <dbReference type="PROSITE" id="PS50017"/>
    </source>
</evidence>
<comment type="similarity">
    <text evidence="26">Belongs to the glycosyltransferase 23 family.</text>
</comment>
<keyword evidence="18" id="KW-0040">ANK repeat</keyword>
<dbReference type="Proteomes" id="UP000824219">
    <property type="component" value="Linkage Group LG09"/>
</dbReference>
<feature type="chain" id="PRO_5038691242" description="Alpha-(1,6)-fucosyltransferase" evidence="29">
    <location>
        <begin position="17"/>
        <end position="3186"/>
    </location>
</feature>
<dbReference type="FunFam" id="1.10.287.1060:FF:000003">
    <property type="entry name" value="Alpha-(1,6)-fucosyltransferase"/>
    <property type="match status" value="1"/>
</dbReference>
<evidence type="ECO:0000256" key="25">
    <source>
        <dbReference type="PROSITE-ProRule" id="PRU00192"/>
    </source>
</evidence>
<dbReference type="SUPFAM" id="SSF50044">
    <property type="entry name" value="SH3-domain"/>
    <property type="match status" value="1"/>
</dbReference>
<dbReference type="Pfam" id="PF17809">
    <property type="entry name" value="UPA_2"/>
    <property type="match status" value="1"/>
</dbReference>
<dbReference type="InterPro" id="IPR000906">
    <property type="entry name" value="ZU5_dom"/>
</dbReference>
<evidence type="ECO:0000256" key="21">
    <source>
        <dbReference type="ARBA" id="ARBA00030434"/>
    </source>
</evidence>
<feature type="domain" description="Death" evidence="31">
    <location>
        <begin position="2922"/>
        <end position="3006"/>
    </location>
</feature>
<evidence type="ECO:0000256" key="18">
    <source>
        <dbReference type="ARBA" id="ARBA00023043"/>
    </source>
</evidence>
<feature type="compositionally biased region" description="Polar residues" evidence="28">
    <location>
        <begin position="3111"/>
        <end position="3125"/>
    </location>
</feature>
<keyword evidence="15" id="KW-1133">Transmembrane helix</keyword>
<dbReference type="Pfam" id="PF00791">
    <property type="entry name" value="ZU5"/>
    <property type="match status" value="1"/>
</dbReference>
<keyword evidence="16" id="KW-0333">Golgi apparatus</keyword>
<dbReference type="Pfam" id="PF00531">
    <property type="entry name" value="Death"/>
    <property type="match status" value="1"/>
</dbReference>
<evidence type="ECO:0000256" key="20">
    <source>
        <dbReference type="ARBA" id="ARBA00023157"/>
    </source>
</evidence>
<feature type="region of interest" description="Important for donor substrate binding" evidence="26">
    <location>
        <begin position="355"/>
        <end position="356"/>
    </location>
</feature>
<feature type="region of interest" description="Disordered" evidence="28">
    <location>
        <begin position="1240"/>
        <end position="1273"/>
    </location>
</feature>
<dbReference type="Gene3D" id="3.40.50.11350">
    <property type="match status" value="1"/>
</dbReference>
<feature type="coiled-coil region" evidence="27">
    <location>
        <begin position="32"/>
        <end position="93"/>
    </location>
</feature>
<dbReference type="InterPro" id="IPR011029">
    <property type="entry name" value="DEATH-like_dom_sf"/>
</dbReference>
<feature type="region of interest" description="Disordered" evidence="28">
    <location>
        <begin position="2229"/>
        <end position="2278"/>
    </location>
</feature>
<evidence type="ECO:0000256" key="8">
    <source>
        <dbReference type="ARBA" id="ARBA00022490"/>
    </source>
</evidence>
<evidence type="ECO:0000256" key="1">
    <source>
        <dbReference type="ARBA" id="ARBA00002882"/>
    </source>
</evidence>
<keyword evidence="12" id="KW-0812">Transmembrane</keyword>
<feature type="signal peptide" evidence="29">
    <location>
        <begin position="1"/>
        <end position="16"/>
    </location>
</feature>
<evidence type="ECO:0000256" key="28">
    <source>
        <dbReference type="SAM" id="MobiDB-lite"/>
    </source>
</evidence>
<keyword evidence="11 26" id="KW-0808">Transferase</keyword>
<feature type="compositionally biased region" description="Basic and acidic residues" evidence="28">
    <location>
        <begin position="2257"/>
        <end position="2273"/>
    </location>
</feature>
<dbReference type="Gene3D" id="2.60.40.2660">
    <property type="match status" value="1"/>
</dbReference>
<feature type="region of interest" description="Disordered" evidence="28">
    <location>
        <begin position="2818"/>
        <end position="2886"/>
    </location>
</feature>
<feature type="domain" description="GT23" evidence="33">
    <location>
        <begin position="196"/>
        <end position="483"/>
    </location>
</feature>
<feature type="region of interest" description="Disordered" evidence="28">
    <location>
        <begin position="3111"/>
        <end position="3161"/>
    </location>
</feature>
<keyword evidence="20" id="KW-1015">Disulfide bond</keyword>
<comment type="function">
    <text evidence="1">Catalyzes the addition of fucose in alpha 1-6 linkage to the first GlcNAc residue, next to the peptide chains in N-glycans.</text>
</comment>
<comment type="subcellular location">
    <subcellularLocation>
        <location evidence="3">Cytoplasm</location>
    </subcellularLocation>
    <subcellularLocation>
        <location evidence="2">Golgi apparatus</location>
        <location evidence="2">Golgi stack membrane</location>
        <topology evidence="2">Single-pass type II membrane protein</topology>
    </subcellularLocation>
</comment>
<comment type="pathway">
    <text evidence="4">Protein modification; protein glycosylation.</text>
</comment>